<feature type="signal peptide" evidence="1">
    <location>
        <begin position="1"/>
        <end position="25"/>
    </location>
</feature>
<evidence type="ECO:0000313" key="3">
    <source>
        <dbReference type="Proteomes" id="UP000678276"/>
    </source>
</evidence>
<feature type="chain" id="PRO_5047487211" description="Sulfur globule protein" evidence="1">
    <location>
        <begin position="26"/>
        <end position="78"/>
    </location>
</feature>
<keyword evidence="1" id="KW-0732">Signal</keyword>
<proteinExistence type="predicted"/>
<dbReference type="Proteomes" id="UP000678276">
    <property type="component" value="Unassembled WGS sequence"/>
</dbReference>
<name>A0ABS4BGC8_9HYPH</name>
<sequence length="78" mass="8460">MLRKTILALATTAVVAGATMGGAQAHGFKVGFGHGHHTHFSGKGFGYSHCKIIKKKVFVGYSKVGHPIFRFKRVKVCF</sequence>
<evidence type="ECO:0008006" key="4">
    <source>
        <dbReference type="Google" id="ProtNLM"/>
    </source>
</evidence>
<evidence type="ECO:0000256" key="1">
    <source>
        <dbReference type="SAM" id="SignalP"/>
    </source>
</evidence>
<organism evidence="2 3">
    <name type="scientific">Jiella mangrovi</name>
    <dbReference type="NCBI Taxonomy" id="2821407"/>
    <lineage>
        <taxon>Bacteria</taxon>
        <taxon>Pseudomonadati</taxon>
        <taxon>Pseudomonadota</taxon>
        <taxon>Alphaproteobacteria</taxon>
        <taxon>Hyphomicrobiales</taxon>
        <taxon>Aurantimonadaceae</taxon>
        <taxon>Jiella</taxon>
    </lineage>
</organism>
<evidence type="ECO:0000313" key="2">
    <source>
        <dbReference type="EMBL" id="MBP0615592.1"/>
    </source>
</evidence>
<gene>
    <name evidence="2" type="ORF">J6595_08370</name>
</gene>
<dbReference type="EMBL" id="JAGJCF010000004">
    <property type="protein sequence ID" value="MBP0615592.1"/>
    <property type="molecule type" value="Genomic_DNA"/>
</dbReference>
<keyword evidence="3" id="KW-1185">Reference proteome</keyword>
<protein>
    <recommendedName>
        <fullName evidence="4">Sulfur globule protein</fullName>
    </recommendedName>
</protein>
<reference evidence="2 3" key="1">
    <citation type="submission" date="2021-04" db="EMBL/GenBank/DDBJ databases">
        <title>Whole genome sequence of Jiella sp. KSK16Y-1.</title>
        <authorList>
            <person name="Tuo L."/>
        </authorList>
    </citation>
    <scope>NUCLEOTIDE SEQUENCE [LARGE SCALE GENOMIC DNA]</scope>
    <source>
        <strain evidence="2 3">KSK16Y-1</strain>
    </source>
</reference>
<dbReference type="RefSeq" id="WP_209594001.1">
    <property type="nucleotide sequence ID" value="NZ_JAGJCF010000004.1"/>
</dbReference>
<accession>A0ABS4BGC8</accession>
<comment type="caution">
    <text evidence="2">The sequence shown here is derived from an EMBL/GenBank/DDBJ whole genome shotgun (WGS) entry which is preliminary data.</text>
</comment>